<accession>A0A6M3IHB0</accession>
<reference evidence="1" key="1">
    <citation type="submission" date="2020-03" db="EMBL/GenBank/DDBJ databases">
        <title>The deep terrestrial virosphere.</title>
        <authorList>
            <person name="Holmfeldt K."/>
            <person name="Nilsson E."/>
            <person name="Simone D."/>
            <person name="Lopez-Fernandez M."/>
            <person name="Wu X."/>
            <person name="de Brujin I."/>
            <person name="Lundin D."/>
            <person name="Andersson A."/>
            <person name="Bertilsson S."/>
            <person name="Dopson M."/>
        </authorList>
    </citation>
    <scope>NUCLEOTIDE SEQUENCE</scope>
    <source>
        <strain evidence="1">MM415B01796</strain>
    </source>
</reference>
<protein>
    <submittedName>
        <fullName evidence="1">Uncharacterized protein</fullName>
    </submittedName>
</protein>
<organism evidence="1">
    <name type="scientific">viral metagenome</name>
    <dbReference type="NCBI Taxonomy" id="1070528"/>
    <lineage>
        <taxon>unclassified sequences</taxon>
        <taxon>metagenomes</taxon>
        <taxon>organismal metagenomes</taxon>
    </lineage>
</organism>
<dbReference type="AlphaFoldDB" id="A0A6M3IHB0"/>
<dbReference type="EMBL" id="MT141237">
    <property type="protein sequence ID" value="QJA56764.1"/>
    <property type="molecule type" value="Genomic_DNA"/>
</dbReference>
<gene>
    <name evidence="1" type="ORF">MM415B01796_0020</name>
</gene>
<proteinExistence type="predicted"/>
<sequence>MTDYTLPCCGWICSRCGTILPNTVDKCPRCVDEEQEEYLTTEESQPQ</sequence>
<name>A0A6M3IHB0_9ZZZZ</name>
<evidence type="ECO:0000313" key="1">
    <source>
        <dbReference type="EMBL" id="QJA56764.1"/>
    </source>
</evidence>